<dbReference type="AlphaFoldDB" id="A0A9D1M9T3"/>
<sequence>MNLIWSGMMLVSIVTAVCTGRVSETVNAVFEGASTSVSTLISFAGAMCFWTGIMKIAESSGVSAYICRFISPAVKRLFPGCGIAAREHISMNITANMLGMGNAATPMGMLAAEELDRENMTPDVPSYEMCMLVVINTTSFQLIPTTIIALRAAAGSADPVSIIVPIWIASAAALAVGIASVRLMYGMKRGQRWNTSLRQS</sequence>
<organism evidence="2 3">
    <name type="scientific">Candidatus Ornithomonoglobus merdipullorum</name>
    <dbReference type="NCBI Taxonomy" id="2840895"/>
    <lineage>
        <taxon>Bacteria</taxon>
        <taxon>Bacillati</taxon>
        <taxon>Bacillota</taxon>
        <taxon>Clostridia</taxon>
        <taxon>Candidatus Ornithomonoglobus</taxon>
    </lineage>
</organism>
<keyword evidence="1" id="KW-0472">Membrane</keyword>
<reference evidence="2" key="2">
    <citation type="journal article" date="2021" name="PeerJ">
        <title>Extensive microbial diversity within the chicken gut microbiome revealed by metagenomics and culture.</title>
        <authorList>
            <person name="Gilroy R."/>
            <person name="Ravi A."/>
            <person name="Getino M."/>
            <person name="Pursley I."/>
            <person name="Horton D.L."/>
            <person name="Alikhan N.F."/>
            <person name="Baker D."/>
            <person name="Gharbi K."/>
            <person name="Hall N."/>
            <person name="Watson M."/>
            <person name="Adriaenssens E.M."/>
            <person name="Foster-Nyarko E."/>
            <person name="Jarju S."/>
            <person name="Secka A."/>
            <person name="Antonio M."/>
            <person name="Oren A."/>
            <person name="Chaudhuri R.R."/>
            <person name="La Ragione R."/>
            <person name="Hildebrand F."/>
            <person name="Pallen M.J."/>
        </authorList>
    </citation>
    <scope>NUCLEOTIDE SEQUENCE</scope>
    <source>
        <strain evidence="2">USAMLcec3-3695</strain>
    </source>
</reference>
<reference evidence="2" key="1">
    <citation type="submission" date="2020-10" db="EMBL/GenBank/DDBJ databases">
        <authorList>
            <person name="Gilroy R."/>
        </authorList>
    </citation>
    <scope>NUCLEOTIDE SEQUENCE</scope>
    <source>
        <strain evidence="2">USAMLcec3-3695</strain>
    </source>
</reference>
<feature type="transmembrane region" description="Helical" evidence="1">
    <location>
        <begin position="162"/>
        <end position="185"/>
    </location>
</feature>
<name>A0A9D1M9T3_9FIRM</name>
<dbReference type="Proteomes" id="UP000824109">
    <property type="component" value="Unassembled WGS sequence"/>
</dbReference>
<accession>A0A9D1M9T3</accession>
<comment type="caution">
    <text evidence="2">The sequence shown here is derived from an EMBL/GenBank/DDBJ whole genome shotgun (WGS) entry which is preliminary data.</text>
</comment>
<dbReference type="EMBL" id="DVNB01000008">
    <property type="protein sequence ID" value="HIU56294.1"/>
    <property type="molecule type" value="Genomic_DNA"/>
</dbReference>
<feature type="transmembrane region" description="Helical" evidence="1">
    <location>
        <begin position="129"/>
        <end position="150"/>
    </location>
</feature>
<proteinExistence type="predicted"/>
<protein>
    <submittedName>
        <fullName evidence="2">Spore maturation protein A</fullName>
    </submittedName>
</protein>
<gene>
    <name evidence="2" type="ORF">IAA61_00610</name>
</gene>
<keyword evidence="1" id="KW-1133">Transmembrane helix</keyword>
<evidence type="ECO:0000313" key="3">
    <source>
        <dbReference type="Proteomes" id="UP000824109"/>
    </source>
</evidence>
<keyword evidence="1" id="KW-0812">Transmembrane</keyword>
<evidence type="ECO:0000256" key="1">
    <source>
        <dbReference type="SAM" id="Phobius"/>
    </source>
</evidence>
<evidence type="ECO:0000313" key="2">
    <source>
        <dbReference type="EMBL" id="HIU56294.1"/>
    </source>
</evidence>